<gene>
    <name evidence="11" type="ORF">DH2020_021914</name>
</gene>
<dbReference type="InterPro" id="IPR036312">
    <property type="entry name" value="Bifun_inhib/LTP/seed_sf"/>
</dbReference>
<feature type="domain" description="Bifunctional inhibitor/plant lipid transfer protein/seed storage helical" evidence="10">
    <location>
        <begin position="31"/>
        <end position="112"/>
    </location>
</feature>
<keyword evidence="8" id="KW-0449">Lipoprotein</keyword>
<evidence type="ECO:0000313" key="12">
    <source>
        <dbReference type="Proteomes" id="UP001318860"/>
    </source>
</evidence>
<dbReference type="SUPFAM" id="SSF47699">
    <property type="entry name" value="Bifunctional inhibitor/lipid-transfer protein/seed storage 2S albumin"/>
    <property type="match status" value="1"/>
</dbReference>
<evidence type="ECO:0000259" key="10">
    <source>
        <dbReference type="Pfam" id="PF14368"/>
    </source>
</evidence>
<reference evidence="11 12" key="1">
    <citation type="journal article" date="2021" name="Comput. Struct. Biotechnol. J.">
        <title>De novo genome assembly of the potent medicinal plant Rehmannia glutinosa using nanopore technology.</title>
        <authorList>
            <person name="Ma L."/>
            <person name="Dong C."/>
            <person name="Song C."/>
            <person name="Wang X."/>
            <person name="Zheng X."/>
            <person name="Niu Y."/>
            <person name="Chen S."/>
            <person name="Feng W."/>
        </authorList>
    </citation>
    <scope>NUCLEOTIDE SEQUENCE [LARGE SCALE GENOMIC DNA]</scope>
    <source>
        <strain evidence="11">DH-2019</strain>
    </source>
</reference>
<evidence type="ECO:0000256" key="3">
    <source>
        <dbReference type="ARBA" id="ARBA00022475"/>
    </source>
</evidence>
<keyword evidence="12" id="KW-1185">Reference proteome</keyword>
<comment type="subcellular location">
    <subcellularLocation>
        <location evidence="1">Cell membrane</location>
        <topology evidence="1">Lipid-anchor</topology>
        <topology evidence="1">GPI-anchor</topology>
    </subcellularLocation>
</comment>
<feature type="transmembrane region" description="Helical" evidence="9">
    <location>
        <begin position="6"/>
        <end position="26"/>
    </location>
</feature>
<proteinExistence type="inferred from homology"/>
<accession>A0ABR0WFI4</accession>
<dbReference type="PANTHER" id="PTHR33044">
    <property type="entry name" value="BIFUNCTIONAL INHIBITOR/LIPID-TRANSFER PROTEIN/SEED STORAGE 2S ALBUMIN SUPERFAMILY PROTEIN-RELATED"/>
    <property type="match status" value="1"/>
</dbReference>
<keyword evidence="9" id="KW-0472">Membrane</keyword>
<dbReference type="InterPro" id="IPR016140">
    <property type="entry name" value="Bifunc_inhib/LTP/seed_store"/>
</dbReference>
<keyword evidence="9" id="KW-0812">Transmembrane</keyword>
<dbReference type="InterPro" id="IPR043325">
    <property type="entry name" value="LTSS"/>
</dbReference>
<protein>
    <recommendedName>
        <fullName evidence="10">Bifunctional inhibitor/plant lipid transfer protein/seed storage helical domain-containing protein</fullName>
    </recommendedName>
</protein>
<dbReference type="CDD" id="cd00010">
    <property type="entry name" value="AAI_LTSS"/>
    <property type="match status" value="1"/>
</dbReference>
<evidence type="ECO:0000256" key="4">
    <source>
        <dbReference type="ARBA" id="ARBA00022622"/>
    </source>
</evidence>
<sequence>MEYYSKNVSLVVVIIPCILALLFGVATCDIEKDKEKCANQLVGAATCLPYVSGEANVPPMDCCTGFNQIVKNSPECICLLVKDRNDPSLGLQINATRALSLPTLCKSTVNLTVSDCPALLHLPPNSPDAKVFEDFANSAKNNTTTTPAAVSPCFKIKGISSGGTTTTTANQRSDGGEIKRWIGTEIVSGLLLAIVAAVQILPNL</sequence>
<dbReference type="Pfam" id="PF14368">
    <property type="entry name" value="LTP_2"/>
    <property type="match status" value="1"/>
</dbReference>
<evidence type="ECO:0000313" key="11">
    <source>
        <dbReference type="EMBL" id="KAK6145094.1"/>
    </source>
</evidence>
<evidence type="ECO:0000256" key="1">
    <source>
        <dbReference type="ARBA" id="ARBA00004609"/>
    </source>
</evidence>
<organism evidence="11 12">
    <name type="scientific">Rehmannia glutinosa</name>
    <name type="common">Chinese foxglove</name>
    <dbReference type="NCBI Taxonomy" id="99300"/>
    <lineage>
        <taxon>Eukaryota</taxon>
        <taxon>Viridiplantae</taxon>
        <taxon>Streptophyta</taxon>
        <taxon>Embryophyta</taxon>
        <taxon>Tracheophyta</taxon>
        <taxon>Spermatophyta</taxon>
        <taxon>Magnoliopsida</taxon>
        <taxon>eudicotyledons</taxon>
        <taxon>Gunneridae</taxon>
        <taxon>Pentapetalae</taxon>
        <taxon>asterids</taxon>
        <taxon>lamiids</taxon>
        <taxon>Lamiales</taxon>
        <taxon>Orobanchaceae</taxon>
        <taxon>Rehmannieae</taxon>
        <taxon>Rehmannia</taxon>
    </lineage>
</organism>
<keyword evidence="5" id="KW-0732">Signal</keyword>
<evidence type="ECO:0000256" key="9">
    <source>
        <dbReference type="SAM" id="Phobius"/>
    </source>
</evidence>
<comment type="similarity">
    <text evidence="2">Belongs to the plant LTP family.</text>
</comment>
<evidence type="ECO:0000256" key="5">
    <source>
        <dbReference type="ARBA" id="ARBA00022729"/>
    </source>
</evidence>
<keyword evidence="6" id="KW-1015">Disulfide bond</keyword>
<dbReference type="Gene3D" id="1.10.110.10">
    <property type="entry name" value="Plant lipid-transfer and hydrophobic proteins"/>
    <property type="match status" value="1"/>
</dbReference>
<keyword evidence="7" id="KW-0325">Glycoprotein</keyword>
<comment type="caution">
    <text evidence="11">The sequence shown here is derived from an EMBL/GenBank/DDBJ whole genome shotgun (WGS) entry which is preliminary data.</text>
</comment>
<evidence type="ECO:0000256" key="7">
    <source>
        <dbReference type="ARBA" id="ARBA00023180"/>
    </source>
</evidence>
<evidence type="ECO:0000256" key="2">
    <source>
        <dbReference type="ARBA" id="ARBA00009748"/>
    </source>
</evidence>
<dbReference type="EMBL" id="JABTTQ020000012">
    <property type="protein sequence ID" value="KAK6145094.1"/>
    <property type="molecule type" value="Genomic_DNA"/>
</dbReference>
<evidence type="ECO:0000256" key="6">
    <source>
        <dbReference type="ARBA" id="ARBA00023157"/>
    </source>
</evidence>
<keyword evidence="4" id="KW-0336">GPI-anchor</keyword>
<name>A0ABR0WFI4_REHGL</name>
<keyword evidence="3" id="KW-1003">Cell membrane</keyword>
<evidence type="ECO:0000256" key="8">
    <source>
        <dbReference type="ARBA" id="ARBA00023288"/>
    </source>
</evidence>
<keyword evidence="9" id="KW-1133">Transmembrane helix</keyword>
<dbReference type="Proteomes" id="UP001318860">
    <property type="component" value="Unassembled WGS sequence"/>
</dbReference>